<dbReference type="Proteomes" id="UP000016584">
    <property type="component" value="Unassembled WGS sequence"/>
</dbReference>
<comment type="caution">
    <text evidence="2">The sequence shown here is derived from an EMBL/GenBank/DDBJ whole genome shotgun (WGS) entry which is preliminary data.</text>
</comment>
<dbReference type="STRING" id="1346330.M472_02215"/>
<evidence type="ECO:0000313" key="2">
    <source>
        <dbReference type="EMBL" id="ERJ57573.1"/>
    </source>
</evidence>
<feature type="transmembrane region" description="Helical" evidence="1">
    <location>
        <begin position="6"/>
        <end position="23"/>
    </location>
</feature>
<reference evidence="2 3" key="1">
    <citation type="journal article" date="2013" name="Genome Announc.">
        <title>The Draft Genome Sequence of Sphingomonas paucimobilis Strain HER1398 (Proteobacteria), Host to the Giant PAU Phage, Indicates That It Is a Member of the Genus Sphingobacterium (Bacteroidetes).</title>
        <authorList>
            <person name="White R.A.III."/>
            <person name="Suttle C.A."/>
        </authorList>
    </citation>
    <scope>NUCLEOTIDE SEQUENCE [LARGE SCALE GENOMIC DNA]</scope>
    <source>
        <strain evidence="2 3">HER1398</strain>
    </source>
</reference>
<organism evidence="2 3">
    <name type="scientific">Sphingobacterium paucimobilis HER1398</name>
    <dbReference type="NCBI Taxonomy" id="1346330"/>
    <lineage>
        <taxon>Bacteria</taxon>
        <taxon>Pseudomonadati</taxon>
        <taxon>Bacteroidota</taxon>
        <taxon>Sphingobacteriia</taxon>
        <taxon>Sphingobacteriales</taxon>
        <taxon>Sphingobacteriaceae</taxon>
        <taxon>Sphingobacterium</taxon>
    </lineage>
</organism>
<gene>
    <name evidence="2" type="ORF">M472_02215</name>
</gene>
<protein>
    <submittedName>
        <fullName evidence="2">Uncharacterized protein</fullName>
    </submittedName>
</protein>
<keyword evidence="1" id="KW-1133">Transmembrane helix</keyword>
<keyword evidence="3" id="KW-1185">Reference proteome</keyword>
<proteinExistence type="predicted"/>
<dbReference type="eggNOG" id="ENOG5031BRY">
    <property type="taxonomic scope" value="Bacteria"/>
</dbReference>
<dbReference type="AlphaFoldDB" id="U2J4L6"/>
<dbReference type="PATRIC" id="fig|1346330.5.peg.4310"/>
<accession>U2J4L6</accession>
<evidence type="ECO:0000313" key="3">
    <source>
        <dbReference type="Proteomes" id="UP000016584"/>
    </source>
</evidence>
<keyword evidence="1" id="KW-0472">Membrane</keyword>
<evidence type="ECO:0000256" key="1">
    <source>
        <dbReference type="SAM" id="Phobius"/>
    </source>
</evidence>
<feature type="transmembrane region" description="Helical" evidence="1">
    <location>
        <begin position="43"/>
        <end position="62"/>
    </location>
</feature>
<keyword evidence="1" id="KW-0812">Transmembrane</keyword>
<name>U2J4L6_9SPHI</name>
<sequence length="261" mass="29136">MAGFGIAFVLMHSLFFEGAYYLCNIMKFDTYMVHPIRKRSVFFVYLSMFVFAFSLTSCFDVVEDVSLKSNGSGSIKATVNLSKSKVKVASLMKLDKVDGMKVPSKGEIQNEVNDVVKLLRQTPGISNVQHSLDFNNFIGTLSCDFTNVTALNTFTKTLSTHFKAKVSSYSSYSYDAKTKIFARTSAYSDEAKKGLAKLKPENQKSFSDAFFTSIYRFEDNVLKQDNKMGKVSDNKKAVMMRVGVLDLVNGKVSLSNQISLK</sequence>
<dbReference type="EMBL" id="ATDL01000022">
    <property type="protein sequence ID" value="ERJ57573.1"/>
    <property type="molecule type" value="Genomic_DNA"/>
</dbReference>